<comment type="subunit">
    <text evidence="13">Monomer.</text>
</comment>
<dbReference type="FunFam" id="3.80.30.20:FF:000001">
    <property type="entry name" value="tRNA-2-methylthio-N(6)-dimethylallyladenosine synthase 2"/>
    <property type="match status" value="1"/>
</dbReference>
<dbReference type="InterPro" id="IPR005839">
    <property type="entry name" value="Methylthiotransferase"/>
</dbReference>
<feature type="binding site" evidence="13">
    <location>
        <position position="189"/>
    </location>
    <ligand>
        <name>[4Fe-4S] cluster</name>
        <dbReference type="ChEBI" id="CHEBI:49883"/>
        <label>2</label>
        <note>4Fe-4S-S-AdoMet</note>
    </ligand>
</feature>
<dbReference type="SFLD" id="SFLDG01082">
    <property type="entry name" value="B12-binding_domain_containing"/>
    <property type="match status" value="1"/>
</dbReference>
<protein>
    <recommendedName>
        <fullName evidence="10 13">tRNA-2-methylthio-N(6)-dimethylallyladenosine synthase</fullName>
        <ecNumber evidence="8 13">2.8.4.3</ecNumber>
    </recommendedName>
    <alternativeName>
        <fullName evidence="12 13">(Dimethylallyl)adenosine tRNA methylthiotransferase MiaB</fullName>
    </alternativeName>
    <alternativeName>
        <fullName evidence="11 13">tRNA-i(6)A37 methylthiotransferase</fullName>
    </alternativeName>
</protein>
<comment type="caution">
    <text evidence="17">The sequence shown here is derived from an EMBL/GenBank/DDBJ whole genome shotgun (WGS) entry which is preliminary data.</text>
</comment>
<evidence type="ECO:0000256" key="3">
    <source>
        <dbReference type="ARBA" id="ARBA00022679"/>
    </source>
</evidence>
<dbReference type="InterPro" id="IPR007197">
    <property type="entry name" value="rSAM"/>
</dbReference>
<dbReference type="GO" id="GO:0035597">
    <property type="term" value="F:tRNA-2-methylthio-N(6)-dimethylallyladenosine(37) synthase activity"/>
    <property type="evidence" value="ECO:0007669"/>
    <property type="project" value="UniProtKB-EC"/>
</dbReference>
<feature type="domain" description="TRAM" evidence="14">
    <location>
        <begin position="404"/>
        <end position="465"/>
    </location>
</feature>
<dbReference type="InterPro" id="IPR006638">
    <property type="entry name" value="Elp3/MiaA/NifB-like_rSAM"/>
</dbReference>
<sequence>MGGKILETRTYTRDAAAAALIASLYPDAPPLAFVHSYGCQQNVNDGEKLRGVLQDIGFGLCDTVEQADLILFNTCAVREHAEQRVFGNVGALKKLKEANPRLIIGVCGCMAQQPHIVEKLKQSYPYVDLVFGVDGIDRLPGLLAERLRRGKRYLETPADRSAVVEDLPIRRDSGFRAWLPIMYGCDNFCTYCIVPYVRGRERSRTPEAILEEFRGLVAAGYKEITLLGQNVNSYGKGLAEPIDFSDLLNRLCAVPGDYQIRFMTSHPKDASRKLIDTIAAQPHLCKHIHLPVQCGSDRLLAQMNRHYTAAQYLALIDYARKTIPGVTFSSDIIVGFPGETEEDFAGTLDLIEKVGYTQLFTFIYSKREGTPAAKMEDPTPHKEKTDRMARLLKTQEKMVAGLLATLVGETVRVLVEGAGRTPGTLNGRLDNNLVVEFQADESLIGRFAEVKITAARAALLLGERA</sequence>
<proteinExistence type="inferred from homology"/>
<reference evidence="17" key="2">
    <citation type="submission" date="2021-04" db="EMBL/GenBank/DDBJ databases">
        <authorList>
            <person name="Gilroy R."/>
        </authorList>
    </citation>
    <scope>NUCLEOTIDE SEQUENCE</scope>
    <source>
        <strain evidence="17">ChiBcec8-13705</strain>
    </source>
</reference>
<feature type="binding site" evidence="13">
    <location>
        <position position="192"/>
    </location>
    <ligand>
        <name>[4Fe-4S] cluster</name>
        <dbReference type="ChEBI" id="CHEBI:49883"/>
        <label>2</label>
        <note>4Fe-4S-S-AdoMet</note>
    </ligand>
</feature>
<dbReference type="GO" id="GO:0046872">
    <property type="term" value="F:metal ion binding"/>
    <property type="evidence" value="ECO:0007669"/>
    <property type="project" value="UniProtKB-KW"/>
</dbReference>
<evidence type="ECO:0000256" key="12">
    <source>
        <dbReference type="ARBA" id="ARBA00081141"/>
    </source>
</evidence>
<evidence type="ECO:0000259" key="15">
    <source>
        <dbReference type="PROSITE" id="PS51449"/>
    </source>
</evidence>
<dbReference type="InterPro" id="IPR013848">
    <property type="entry name" value="Methylthiotransferase_N"/>
</dbReference>
<accession>A0A9D2M6P1</accession>
<evidence type="ECO:0000256" key="7">
    <source>
        <dbReference type="ARBA" id="ARBA00023014"/>
    </source>
</evidence>
<keyword evidence="13" id="KW-0819">tRNA processing</keyword>
<evidence type="ECO:0000256" key="9">
    <source>
        <dbReference type="ARBA" id="ARBA00051425"/>
    </source>
</evidence>
<dbReference type="NCBIfam" id="TIGR01574">
    <property type="entry name" value="miaB-methiolase"/>
    <property type="match status" value="1"/>
</dbReference>
<dbReference type="GO" id="GO:0051539">
    <property type="term" value="F:4 iron, 4 sulfur cluster binding"/>
    <property type="evidence" value="ECO:0007669"/>
    <property type="project" value="UniProtKB-UniRule"/>
</dbReference>
<dbReference type="FunFam" id="3.40.50.12160:FF:000003">
    <property type="entry name" value="CDK5 regulatory subunit-associated protein 1"/>
    <property type="match status" value="1"/>
</dbReference>
<evidence type="ECO:0000256" key="6">
    <source>
        <dbReference type="ARBA" id="ARBA00023004"/>
    </source>
</evidence>
<feature type="domain" description="Radical SAM core" evidence="16">
    <location>
        <begin position="171"/>
        <end position="403"/>
    </location>
</feature>
<keyword evidence="2 13" id="KW-0004">4Fe-4S</keyword>
<evidence type="ECO:0000256" key="5">
    <source>
        <dbReference type="ARBA" id="ARBA00022723"/>
    </source>
</evidence>
<keyword evidence="3 13" id="KW-0808">Transferase</keyword>
<keyword evidence="5 13" id="KW-0479">Metal-binding</keyword>
<evidence type="ECO:0000313" key="18">
    <source>
        <dbReference type="Proteomes" id="UP000886803"/>
    </source>
</evidence>
<evidence type="ECO:0000256" key="8">
    <source>
        <dbReference type="ARBA" id="ARBA00033765"/>
    </source>
</evidence>
<evidence type="ECO:0000256" key="4">
    <source>
        <dbReference type="ARBA" id="ARBA00022691"/>
    </source>
</evidence>
<dbReference type="SFLD" id="SFLDG01061">
    <property type="entry name" value="methylthiotransferase"/>
    <property type="match status" value="1"/>
</dbReference>
<feature type="binding site" evidence="13">
    <location>
        <position position="75"/>
    </location>
    <ligand>
        <name>[4Fe-4S] cluster</name>
        <dbReference type="ChEBI" id="CHEBI:49883"/>
        <label>1</label>
    </ligand>
</feature>
<dbReference type="InterPro" id="IPR023404">
    <property type="entry name" value="rSAM_horseshoe"/>
</dbReference>
<evidence type="ECO:0000256" key="11">
    <source>
        <dbReference type="ARBA" id="ARBA00080698"/>
    </source>
</evidence>
<dbReference type="PANTHER" id="PTHR43020">
    <property type="entry name" value="CDK5 REGULATORY SUBUNIT-ASSOCIATED PROTEIN 1"/>
    <property type="match status" value="1"/>
</dbReference>
<dbReference type="InterPro" id="IPR006463">
    <property type="entry name" value="MiaB_methiolase"/>
</dbReference>
<dbReference type="PROSITE" id="PS01278">
    <property type="entry name" value="MTTASE_RADICAL"/>
    <property type="match status" value="1"/>
</dbReference>
<dbReference type="Pfam" id="PF01938">
    <property type="entry name" value="TRAM"/>
    <property type="match status" value="1"/>
</dbReference>
<dbReference type="NCBIfam" id="TIGR00089">
    <property type="entry name" value="MiaB/RimO family radical SAM methylthiotransferase"/>
    <property type="match status" value="1"/>
</dbReference>
<feature type="binding site" evidence="13">
    <location>
        <position position="185"/>
    </location>
    <ligand>
        <name>[4Fe-4S] cluster</name>
        <dbReference type="ChEBI" id="CHEBI:49883"/>
        <label>2</label>
        <note>4Fe-4S-S-AdoMet</note>
    </ligand>
</feature>
<keyword evidence="6 13" id="KW-0408">Iron</keyword>
<dbReference type="SFLD" id="SFLDS00029">
    <property type="entry name" value="Radical_SAM"/>
    <property type="match status" value="1"/>
</dbReference>
<dbReference type="PROSITE" id="PS51449">
    <property type="entry name" value="MTTASE_N"/>
    <property type="match status" value="1"/>
</dbReference>
<evidence type="ECO:0000256" key="2">
    <source>
        <dbReference type="ARBA" id="ARBA00022485"/>
    </source>
</evidence>
<dbReference type="EMBL" id="DWYG01000077">
    <property type="protein sequence ID" value="HJB41863.1"/>
    <property type="molecule type" value="Genomic_DNA"/>
</dbReference>
<gene>
    <name evidence="13 17" type="primary">miaB</name>
    <name evidence="17" type="ORF">H9945_05125</name>
</gene>
<dbReference type="Gene3D" id="3.40.50.12160">
    <property type="entry name" value="Methylthiotransferase, N-terminal domain"/>
    <property type="match status" value="1"/>
</dbReference>
<dbReference type="InterPro" id="IPR020612">
    <property type="entry name" value="Methylthiotransferase_CS"/>
</dbReference>
<evidence type="ECO:0000259" key="16">
    <source>
        <dbReference type="PROSITE" id="PS51918"/>
    </source>
</evidence>
<comment type="cofactor">
    <cofactor evidence="13">
        <name>[4Fe-4S] cluster</name>
        <dbReference type="ChEBI" id="CHEBI:49883"/>
    </cofactor>
    <text evidence="13">Binds 2 [4Fe-4S] clusters. One cluster is coordinated with 3 cysteines and an exchangeable S-adenosyl-L-methionine.</text>
</comment>
<keyword evidence="4 13" id="KW-0949">S-adenosyl-L-methionine</keyword>
<evidence type="ECO:0000259" key="14">
    <source>
        <dbReference type="PROSITE" id="PS50926"/>
    </source>
</evidence>
<dbReference type="Pfam" id="PF04055">
    <property type="entry name" value="Radical_SAM"/>
    <property type="match status" value="1"/>
</dbReference>
<dbReference type="Pfam" id="PF00919">
    <property type="entry name" value="UPF0004"/>
    <property type="match status" value="1"/>
</dbReference>
<dbReference type="InterPro" id="IPR038135">
    <property type="entry name" value="Methylthiotransferase_N_sf"/>
</dbReference>
<dbReference type="PROSITE" id="PS51918">
    <property type="entry name" value="RADICAL_SAM"/>
    <property type="match status" value="1"/>
</dbReference>
<keyword evidence="7 13" id="KW-0411">Iron-sulfur</keyword>
<dbReference type="SUPFAM" id="SSF102114">
    <property type="entry name" value="Radical SAM enzymes"/>
    <property type="match status" value="1"/>
</dbReference>
<comment type="function">
    <text evidence="1 13">Catalyzes the methylthiolation of N6-(dimethylallyl)adenosine (i(6)A), leading to the formation of 2-methylthio-N6-(dimethylallyl)adenosine (ms(2)i(6)A) at position 37 in tRNAs that read codons beginning with uridine.</text>
</comment>
<evidence type="ECO:0000313" key="17">
    <source>
        <dbReference type="EMBL" id="HJB41863.1"/>
    </source>
</evidence>
<dbReference type="SMART" id="SM00729">
    <property type="entry name" value="Elp3"/>
    <property type="match status" value="1"/>
</dbReference>
<name>A0A9D2M6P1_9FIRM</name>
<dbReference type="PANTHER" id="PTHR43020:SF2">
    <property type="entry name" value="MITOCHONDRIAL TRNA METHYLTHIOTRANSFERASE CDK5RAP1"/>
    <property type="match status" value="1"/>
</dbReference>
<dbReference type="InterPro" id="IPR002792">
    <property type="entry name" value="TRAM_dom"/>
</dbReference>
<dbReference type="SFLD" id="SFLDF00273">
    <property type="entry name" value="(dimethylallyl)adenosine_tRNA"/>
    <property type="match status" value="1"/>
</dbReference>
<evidence type="ECO:0000256" key="13">
    <source>
        <dbReference type="HAMAP-Rule" id="MF_01864"/>
    </source>
</evidence>
<dbReference type="Proteomes" id="UP000886803">
    <property type="component" value="Unassembled WGS sequence"/>
</dbReference>
<feature type="domain" description="MTTase N-terminal" evidence="15">
    <location>
        <begin position="30"/>
        <end position="148"/>
    </location>
</feature>
<feature type="binding site" evidence="13">
    <location>
        <position position="109"/>
    </location>
    <ligand>
        <name>[4Fe-4S] cluster</name>
        <dbReference type="ChEBI" id="CHEBI:49883"/>
        <label>1</label>
    </ligand>
</feature>
<keyword evidence="13" id="KW-0963">Cytoplasm</keyword>
<dbReference type="Gene3D" id="3.80.30.20">
    <property type="entry name" value="tm_1862 like domain"/>
    <property type="match status" value="1"/>
</dbReference>
<dbReference type="AlphaFoldDB" id="A0A9D2M6P1"/>
<dbReference type="CDD" id="cd01335">
    <property type="entry name" value="Radical_SAM"/>
    <property type="match status" value="1"/>
</dbReference>
<comment type="catalytic activity">
    <reaction evidence="9 13">
        <text>N(6)-dimethylallyladenosine(37) in tRNA + (sulfur carrier)-SH + AH2 + 2 S-adenosyl-L-methionine = 2-methylsulfanyl-N(6)-dimethylallyladenosine(37) in tRNA + (sulfur carrier)-H + 5'-deoxyadenosine + L-methionine + A + S-adenosyl-L-homocysteine + 2 H(+)</text>
        <dbReference type="Rhea" id="RHEA:37067"/>
        <dbReference type="Rhea" id="RHEA-COMP:10375"/>
        <dbReference type="Rhea" id="RHEA-COMP:10376"/>
        <dbReference type="Rhea" id="RHEA-COMP:14737"/>
        <dbReference type="Rhea" id="RHEA-COMP:14739"/>
        <dbReference type="ChEBI" id="CHEBI:13193"/>
        <dbReference type="ChEBI" id="CHEBI:15378"/>
        <dbReference type="ChEBI" id="CHEBI:17319"/>
        <dbReference type="ChEBI" id="CHEBI:17499"/>
        <dbReference type="ChEBI" id="CHEBI:29917"/>
        <dbReference type="ChEBI" id="CHEBI:57844"/>
        <dbReference type="ChEBI" id="CHEBI:57856"/>
        <dbReference type="ChEBI" id="CHEBI:59789"/>
        <dbReference type="ChEBI" id="CHEBI:64428"/>
        <dbReference type="ChEBI" id="CHEBI:74415"/>
        <dbReference type="ChEBI" id="CHEBI:74417"/>
        <dbReference type="EC" id="2.8.4.3"/>
    </reaction>
</comment>
<comment type="subcellular location">
    <subcellularLocation>
        <location evidence="13">Cytoplasm</location>
    </subcellularLocation>
</comment>
<dbReference type="EC" id="2.8.4.3" evidence="8 13"/>
<feature type="binding site" evidence="13">
    <location>
        <position position="39"/>
    </location>
    <ligand>
        <name>[4Fe-4S] cluster</name>
        <dbReference type="ChEBI" id="CHEBI:49883"/>
        <label>1</label>
    </ligand>
</feature>
<dbReference type="InterPro" id="IPR058240">
    <property type="entry name" value="rSAM_sf"/>
</dbReference>
<dbReference type="PROSITE" id="PS50926">
    <property type="entry name" value="TRAM"/>
    <property type="match status" value="1"/>
</dbReference>
<evidence type="ECO:0000256" key="10">
    <source>
        <dbReference type="ARBA" id="ARBA00068570"/>
    </source>
</evidence>
<dbReference type="GO" id="GO:0005829">
    <property type="term" value="C:cytosol"/>
    <property type="evidence" value="ECO:0007669"/>
    <property type="project" value="TreeGrafter"/>
</dbReference>
<evidence type="ECO:0000256" key="1">
    <source>
        <dbReference type="ARBA" id="ARBA00003234"/>
    </source>
</evidence>
<dbReference type="HAMAP" id="MF_01864">
    <property type="entry name" value="tRNA_metthiotr_MiaB"/>
    <property type="match status" value="1"/>
</dbReference>
<comment type="similarity">
    <text evidence="13">Belongs to the methylthiotransferase family. MiaB subfamily.</text>
</comment>
<organism evidence="17 18">
    <name type="scientific">Candidatus Gemmiger avicola</name>
    <dbReference type="NCBI Taxonomy" id="2838605"/>
    <lineage>
        <taxon>Bacteria</taxon>
        <taxon>Bacillati</taxon>
        <taxon>Bacillota</taxon>
        <taxon>Clostridia</taxon>
        <taxon>Eubacteriales</taxon>
        <taxon>Gemmiger</taxon>
    </lineage>
</organism>
<reference evidence="17" key="1">
    <citation type="journal article" date="2021" name="PeerJ">
        <title>Extensive microbial diversity within the chicken gut microbiome revealed by metagenomics and culture.</title>
        <authorList>
            <person name="Gilroy R."/>
            <person name="Ravi A."/>
            <person name="Getino M."/>
            <person name="Pursley I."/>
            <person name="Horton D.L."/>
            <person name="Alikhan N.F."/>
            <person name="Baker D."/>
            <person name="Gharbi K."/>
            <person name="Hall N."/>
            <person name="Watson M."/>
            <person name="Adriaenssens E.M."/>
            <person name="Foster-Nyarko E."/>
            <person name="Jarju S."/>
            <person name="Secka A."/>
            <person name="Antonio M."/>
            <person name="Oren A."/>
            <person name="Chaudhuri R.R."/>
            <person name="La Ragione R."/>
            <person name="Hildebrand F."/>
            <person name="Pallen M.J."/>
        </authorList>
    </citation>
    <scope>NUCLEOTIDE SEQUENCE</scope>
    <source>
        <strain evidence="17">ChiBcec8-13705</strain>
    </source>
</reference>